<proteinExistence type="predicted"/>
<dbReference type="KEGG" id="dgg:DGI_2943"/>
<dbReference type="InterPro" id="IPR029021">
    <property type="entry name" value="Prot-tyrosine_phosphatase-like"/>
</dbReference>
<dbReference type="InterPro" id="IPR000387">
    <property type="entry name" value="Tyr_Pase_dom"/>
</dbReference>
<dbReference type="AlphaFoldDB" id="T2GEG9"/>
<dbReference type="PATRIC" id="fig|1121448.10.peg.2905"/>
<gene>
    <name evidence="4" type="ORF">DGI_2943</name>
</gene>
<keyword evidence="1" id="KW-0378">Hydrolase</keyword>
<feature type="domain" description="Tyrosine-protein phosphatase" evidence="2">
    <location>
        <begin position="6"/>
        <end position="150"/>
    </location>
</feature>
<dbReference type="Proteomes" id="UP000016587">
    <property type="component" value="Chromosome"/>
</dbReference>
<dbReference type="EMBL" id="CP006585">
    <property type="protein sequence ID" value="AGW14668.1"/>
    <property type="molecule type" value="Genomic_DNA"/>
</dbReference>
<dbReference type="Pfam" id="PF22785">
    <property type="entry name" value="Tc-R-P"/>
    <property type="match status" value="1"/>
</dbReference>
<reference evidence="5" key="2">
    <citation type="submission" date="2013-07" db="EMBL/GenBank/DDBJ databases">
        <authorList>
            <person name="Morais-Silva F.O."/>
            <person name="Rezende A.M."/>
            <person name="Pimentel C."/>
            <person name="Resende D.M."/>
            <person name="Santos C.I."/>
            <person name="Clemente C."/>
            <person name="de Oliveira L.M."/>
            <person name="da Silva S.M."/>
            <person name="Costa D.A."/>
            <person name="Varela-Raposo A."/>
            <person name="Horacio E.C.A."/>
            <person name="Matos M."/>
            <person name="Flores O."/>
            <person name="Ruiz J.C."/>
            <person name="Rodrigues-Pousada C."/>
        </authorList>
    </citation>
    <scope>NUCLEOTIDE SEQUENCE [LARGE SCALE GENOMIC DNA]</scope>
    <source>
        <strain evidence="5">ATCC 19364 / DSM 1382 / NCIMB 9332 / VKM B-1759</strain>
    </source>
</reference>
<dbReference type="FunFam" id="3.90.190.10:FF:000157">
    <property type="entry name" value="Protein-tyrosine phosphatase"/>
    <property type="match status" value="1"/>
</dbReference>
<dbReference type="PROSITE" id="PS00383">
    <property type="entry name" value="TYR_PHOSPHATASE_1"/>
    <property type="match status" value="1"/>
</dbReference>
<keyword evidence="5" id="KW-1185">Reference proteome</keyword>
<dbReference type="HOGENOM" id="CLU_764452_0_0_7"/>
<evidence type="ECO:0000259" key="3">
    <source>
        <dbReference type="PROSITE" id="PS50056"/>
    </source>
</evidence>
<dbReference type="SMART" id="SM00195">
    <property type="entry name" value="DSPc"/>
    <property type="match status" value="1"/>
</dbReference>
<dbReference type="Gene3D" id="3.90.190.10">
    <property type="entry name" value="Protein tyrosine phosphatase superfamily"/>
    <property type="match status" value="1"/>
</dbReference>
<dbReference type="PROSITE" id="PS50054">
    <property type="entry name" value="TYR_PHOSPHATASE_DUAL"/>
    <property type="match status" value="1"/>
</dbReference>
<dbReference type="PANTHER" id="PTHR23339">
    <property type="entry name" value="TYROSINE SPECIFIC PROTEIN PHOSPHATASE AND DUAL SPECIFICITY PROTEIN PHOSPHATASE"/>
    <property type="match status" value="1"/>
</dbReference>
<name>T2GEG9_MEGG1</name>
<dbReference type="PROSITE" id="PS50056">
    <property type="entry name" value="TYR_PHOSPHATASE_2"/>
    <property type="match status" value="1"/>
</dbReference>
<reference evidence="4 5" key="1">
    <citation type="journal article" date="2013" name="J. Bacteriol.">
        <title>Roles of HynAB and Ech, the only two hydrogenases found in the model sulfate reducer Desulfovibrio gigas.</title>
        <authorList>
            <person name="Morais-Silva F.O."/>
            <person name="Santos C.I."/>
            <person name="Rodrigues R."/>
            <person name="Pereira I.A."/>
            <person name="Rodrigues-Pousada C."/>
        </authorList>
    </citation>
    <scope>NUCLEOTIDE SEQUENCE [LARGE SCALE GENOMIC DNA]</scope>
    <source>
        <strain evidence="5">ATCC 19364 / DSM 1382 / NCIMB 9332 / VKM B-1759</strain>
    </source>
</reference>
<dbReference type="InterPro" id="IPR016130">
    <property type="entry name" value="Tyr_Pase_AS"/>
</dbReference>
<dbReference type="STRING" id="1121448.DGI_2943"/>
<dbReference type="GO" id="GO:0016787">
    <property type="term" value="F:hydrolase activity"/>
    <property type="evidence" value="ECO:0007669"/>
    <property type="project" value="UniProtKB-KW"/>
</dbReference>
<organism evidence="4 5">
    <name type="scientific">Megalodesulfovibrio gigas (strain ATCC 19364 / DSM 1382 / NCIMB 9332 / VKM B-1759)</name>
    <name type="common">Desulfovibrio gigas</name>
    <dbReference type="NCBI Taxonomy" id="1121448"/>
    <lineage>
        <taxon>Bacteria</taxon>
        <taxon>Pseudomonadati</taxon>
        <taxon>Thermodesulfobacteriota</taxon>
        <taxon>Desulfovibrionia</taxon>
        <taxon>Desulfovibrionales</taxon>
        <taxon>Desulfovibrionaceae</taxon>
        <taxon>Megalodesulfovibrio</taxon>
    </lineage>
</organism>
<evidence type="ECO:0000313" key="5">
    <source>
        <dbReference type="Proteomes" id="UP000016587"/>
    </source>
</evidence>
<dbReference type="InterPro" id="IPR020422">
    <property type="entry name" value="TYR_PHOSPHATASE_DUAL_dom"/>
</dbReference>
<dbReference type="eggNOG" id="COG2453">
    <property type="taxonomic scope" value="Bacteria"/>
</dbReference>
<evidence type="ECO:0000313" key="4">
    <source>
        <dbReference type="EMBL" id="AGW14668.1"/>
    </source>
</evidence>
<accession>T2GEG9</accession>
<sequence length="356" mass="39955">MAGRESPLMWVSDQLAVGAAPLSYVQLARLHDEGISAILNLCDEFCDLHDIERDHGFEVHHLPIPDEEAPDMTALEQALSWLDEAIYLGKKVYIHCRHGIGRTGTVLNAYLLRRGLGYKLADRVLAKLRSKPTNFCQWRAVKRYGKVAGKLTIREPRLEFKRLVDLHPFIHDYENLAAEVEAAIAAACAALPRCGREHARCCSRPVQLTFIEAVDLATVINQELTSEKRQALIERATQASRQERLARQAQTQDAQIVQGESCLADMAFPCPLLEDGRCLLFYMRPLQCRTYGMPADAADALWRHISPTLAQLSSQTFLALSGSFLPESPLTFSIAEVVSGRYVQRFFHQLRLAMQG</sequence>
<dbReference type="SUPFAM" id="SSF52799">
    <property type="entry name" value="(Phosphotyrosine protein) phosphatases II"/>
    <property type="match status" value="1"/>
</dbReference>
<dbReference type="RefSeq" id="WP_021761721.1">
    <property type="nucleotide sequence ID" value="NC_022444.1"/>
</dbReference>
<dbReference type="InterPro" id="IPR050561">
    <property type="entry name" value="PTP"/>
</dbReference>
<evidence type="ECO:0000256" key="1">
    <source>
        <dbReference type="ARBA" id="ARBA00022801"/>
    </source>
</evidence>
<evidence type="ECO:0000259" key="2">
    <source>
        <dbReference type="PROSITE" id="PS50054"/>
    </source>
</evidence>
<protein>
    <submittedName>
        <fullName evidence="4">Putative dual specificity protein phosphatase</fullName>
    </submittedName>
</protein>
<feature type="domain" description="Tyrosine specific protein phosphatases" evidence="3">
    <location>
        <begin position="89"/>
        <end position="129"/>
    </location>
</feature>